<sequence length="178" mass="21398">MCKKFYLKKMETPAEIEEFWIKKKDYEKQDIFPNLEEKNDELKEIVEWFESKEYYNVIMGLHYDIPKNGSGLQFAFFLNKDMKYIGFIMYKIYTQEDGKCFVLDFCIKNEYRNQGLGTQVIDFFEKYVYENEEAIYIALNASNDSNARFWKRVGFSSEEVDEYGEVIFKKNIVSYLIS</sequence>
<dbReference type="Proteomes" id="UP001268577">
    <property type="component" value="Unassembled WGS sequence"/>
</dbReference>
<gene>
    <name evidence="2" type="ORF">P7H70_07470</name>
</gene>
<dbReference type="InterPro" id="IPR016181">
    <property type="entry name" value="Acyl_CoA_acyltransferase"/>
</dbReference>
<dbReference type="CDD" id="cd04301">
    <property type="entry name" value="NAT_SF"/>
    <property type="match status" value="1"/>
</dbReference>
<dbReference type="GO" id="GO:0016747">
    <property type="term" value="F:acyltransferase activity, transferring groups other than amino-acyl groups"/>
    <property type="evidence" value="ECO:0007669"/>
    <property type="project" value="InterPro"/>
</dbReference>
<dbReference type="PROSITE" id="PS51186">
    <property type="entry name" value="GNAT"/>
    <property type="match status" value="1"/>
</dbReference>
<dbReference type="InterPro" id="IPR000182">
    <property type="entry name" value="GNAT_dom"/>
</dbReference>
<organism evidence="2 3">
    <name type="scientific">Vagococcus carniphilus</name>
    <dbReference type="NCBI Taxonomy" id="218144"/>
    <lineage>
        <taxon>Bacteria</taxon>
        <taxon>Bacillati</taxon>
        <taxon>Bacillota</taxon>
        <taxon>Bacilli</taxon>
        <taxon>Lactobacillales</taxon>
        <taxon>Enterococcaceae</taxon>
        <taxon>Vagococcus</taxon>
    </lineage>
</organism>
<dbReference type="Gene3D" id="3.40.630.30">
    <property type="match status" value="1"/>
</dbReference>
<protein>
    <submittedName>
        <fullName evidence="2">GNAT family N-acetyltransferase</fullName>
    </submittedName>
</protein>
<proteinExistence type="predicted"/>
<feature type="domain" description="N-acetyltransferase" evidence="1">
    <location>
        <begin position="30"/>
        <end position="173"/>
    </location>
</feature>
<dbReference type="Pfam" id="PF00583">
    <property type="entry name" value="Acetyltransf_1"/>
    <property type="match status" value="1"/>
</dbReference>
<comment type="caution">
    <text evidence="2">The sequence shown here is derived from an EMBL/GenBank/DDBJ whole genome shotgun (WGS) entry which is preliminary data.</text>
</comment>
<dbReference type="AlphaFoldDB" id="A0AAW8U7X1"/>
<dbReference type="RefSeq" id="WP_311985237.1">
    <property type="nucleotide sequence ID" value="NZ_JARQBZ010000011.1"/>
</dbReference>
<reference evidence="2" key="1">
    <citation type="submission" date="2023-03" db="EMBL/GenBank/DDBJ databases">
        <authorList>
            <person name="Shen W."/>
            <person name="Cai J."/>
        </authorList>
    </citation>
    <scope>NUCLEOTIDE SEQUENCE</scope>
    <source>
        <strain evidence="2">P96-3</strain>
    </source>
</reference>
<evidence type="ECO:0000313" key="2">
    <source>
        <dbReference type="EMBL" id="MDT2833892.1"/>
    </source>
</evidence>
<evidence type="ECO:0000313" key="3">
    <source>
        <dbReference type="Proteomes" id="UP001268577"/>
    </source>
</evidence>
<dbReference type="SUPFAM" id="SSF55729">
    <property type="entry name" value="Acyl-CoA N-acyltransferases (Nat)"/>
    <property type="match status" value="1"/>
</dbReference>
<name>A0AAW8U7X1_9ENTE</name>
<evidence type="ECO:0000259" key="1">
    <source>
        <dbReference type="PROSITE" id="PS51186"/>
    </source>
</evidence>
<accession>A0AAW8U7X1</accession>
<dbReference type="EMBL" id="JARQBZ010000011">
    <property type="protein sequence ID" value="MDT2833892.1"/>
    <property type="molecule type" value="Genomic_DNA"/>
</dbReference>